<keyword evidence="3 6" id="KW-0808">Transferase</keyword>
<dbReference type="PANTHER" id="PTHR44942:SF4">
    <property type="entry name" value="METHYLTRANSFERASE TYPE 11 DOMAIN-CONTAINING PROTEIN"/>
    <property type="match status" value="1"/>
</dbReference>
<keyword evidence="2 6" id="KW-0489">Methyltransferase</keyword>
<dbReference type="EMBL" id="KZ805327">
    <property type="protein sequence ID" value="PVI03817.1"/>
    <property type="molecule type" value="Genomic_DNA"/>
</dbReference>
<accession>A0A2V1DZX9</accession>
<dbReference type="OrthoDB" id="10027013at2759"/>
<dbReference type="GO" id="GO:0032259">
    <property type="term" value="P:methylation"/>
    <property type="evidence" value="ECO:0007669"/>
    <property type="project" value="UniProtKB-KW"/>
</dbReference>
<evidence type="ECO:0000313" key="7">
    <source>
        <dbReference type="Proteomes" id="UP000244855"/>
    </source>
</evidence>
<name>A0A2V1DZX9_9PLEO</name>
<dbReference type="InterPro" id="IPR029063">
    <property type="entry name" value="SAM-dependent_MTases_sf"/>
</dbReference>
<dbReference type="Gene3D" id="3.40.50.150">
    <property type="entry name" value="Vaccinia Virus protein VP39"/>
    <property type="match status" value="1"/>
</dbReference>
<dbReference type="GO" id="GO:0008757">
    <property type="term" value="F:S-adenosylmethionine-dependent methyltransferase activity"/>
    <property type="evidence" value="ECO:0007669"/>
    <property type="project" value="InterPro"/>
</dbReference>
<gene>
    <name evidence="6" type="ORF">DM02DRAFT_519972</name>
</gene>
<organism evidence="6 7">
    <name type="scientific">Periconia macrospinosa</name>
    <dbReference type="NCBI Taxonomy" id="97972"/>
    <lineage>
        <taxon>Eukaryota</taxon>
        <taxon>Fungi</taxon>
        <taxon>Dikarya</taxon>
        <taxon>Ascomycota</taxon>
        <taxon>Pezizomycotina</taxon>
        <taxon>Dothideomycetes</taxon>
        <taxon>Pleosporomycetidae</taxon>
        <taxon>Pleosporales</taxon>
        <taxon>Massarineae</taxon>
        <taxon>Periconiaceae</taxon>
        <taxon>Periconia</taxon>
    </lineage>
</organism>
<feature type="domain" description="Methyltransferase type 11" evidence="5">
    <location>
        <begin position="52"/>
        <end position="144"/>
    </location>
</feature>
<dbReference type="Proteomes" id="UP000244855">
    <property type="component" value="Unassembled WGS sequence"/>
</dbReference>
<dbReference type="STRING" id="97972.A0A2V1DZX9"/>
<evidence type="ECO:0000256" key="4">
    <source>
        <dbReference type="SAM" id="MobiDB-lite"/>
    </source>
</evidence>
<keyword evidence="7" id="KW-1185">Reference proteome</keyword>
<dbReference type="InterPro" id="IPR051052">
    <property type="entry name" value="Diverse_substrate_MTase"/>
</dbReference>
<dbReference type="Pfam" id="PF08241">
    <property type="entry name" value="Methyltransf_11"/>
    <property type="match status" value="1"/>
</dbReference>
<comment type="similarity">
    <text evidence="1">Belongs to the methyltransferase superfamily.</text>
</comment>
<dbReference type="AlphaFoldDB" id="A0A2V1DZX9"/>
<evidence type="ECO:0000256" key="2">
    <source>
        <dbReference type="ARBA" id="ARBA00022603"/>
    </source>
</evidence>
<feature type="region of interest" description="Disordered" evidence="4">
    <location>
        <begin position="202"/>
        <end position="237"/>
    </location>
</feature>
<reference evidence="6 7" key="1">
    <citation type="journal article" date="2018" name="Sci. Rep.">
        <title>Comparative genomics provides insights into the lifestyle and reveals functional heterogeneity of dark septate endophytic fungi.</title>
        <authorList>
            <person name="Knapp D.G."/>
            <person name="Nemeth J.B."/>
            <person name="Barry K."/>
            <person name="Hainaut M."/>
            <person name="Henrissat B."/>
            <person name="Johnson J."/>
            <person name="Kuo A."/>
            <person name="Lim J.H.P."/>
            <person name="Lipzen A."/>
            <person name="Nolan M."/>
            <person name="Ohm R.A."/>
            <person name="Tamas L."/>
            <person name="Grigoriev I.V."/>
            <person name="Spatafora J.W."/>
            <person name="Nagy L.G."/>
            <person name="Kovacs G.M."/>
        </authorList>
    </citation>
    <scope>NUCLEOTIDE SEQUENCE [LARGE SCALE GENOMIC DNA]</scope>
    <source>
        <strain evidence="6 7">DSE2036</strain>
    </source>
</reference>
<evidence type="ECO:0000256" key="3">
    <source>
        <dbReference type="ARBA" id="ARBA00022679"/>
    </source>
</evidence>
<dbReference type="CDD" id="cd02440">
    <property type="entry name" value="AdoMet_MTases"/>
    <property type="match status" value="1"/>
</dbReference>
<dbReference type="PANTHER" id="PTHR44942">
    <property type="entry name" value="METHYLTRANSF_11 DOMAIN-CONTAINING PROTEIN"/>
    <property type="match status" value="1"/>
</dbReference>
<evidence type="ECO:0000259" key="5">
    <source>
        <dbReference type="Pfam" id="PF08241"/>
    </source>
</evidence>
<proteinExistence type="inferred from homology"/>
<evidence type="ECO:0000256" key="1">
    <source>
        <dbReference type="ARBA" id="ARBA00008361"/>
    </source>
</evidence>
<evidence type="ECO:0000313" key="6">
    <source>
        <dbReference type="EMBL" id="PVI03817.1"/>
    </source>
</evidence>
<protein>
    <submittedName>
        <fullName evidence="6">S-adenosyl-L-methionine-dependent methyltransferase</fullName>
    </submittedName>
</protein>
<dbReference type="SUPFAM" id="SSF53335">
    <property type="entry name" value="S-adenosyl-L-methionine-dependent methyltransferases"/>
    <property type="match status" value="1"/>
</dbReference>
<dbReference type="InterPro" id="IPR013216">
    <property type="entry name" value="Methyltransf_11"/>
</dbReference>
<sequence length="339" mass="37787">MVDTTTKLSDKAFNGFAEAALYEQHRPSYPDEAVAALLDAARVTGLDAASLVDLGAGTGKFTELLASRPEHFKILAVEPHAQMRGQLAQKKLQDVTVVEGFSTAIPADSESIDAVFVAQAFHWFANRESLHEIHRVLKPLGALCLIWNAEDYNTPLTYPTTTPWSTRLRSYILDDLTPSTHDHEPRFRDDKWRDVFDVDTRRRRRPKKHSTPPALTATTPTVTTTQEEEEDSSGGSLFTVPLGERKVEWEVWLGKEELWGRLRTLSHFAKLRGEDAVVTRKTFNDILNASDAGVEKDDQGRIKVHGVTVLVWTGKESIMSKRWLPAAVGSVGRVGVGEM</sequence>
<feature type="compositionally biased region" description="Low complexity" evidence="4">
    <location>
        <begin position="211"/>
        <end position="225"/>
    </location>
</feature>